<proteinExistence type="inferred from homology"/>
<evidence type="ECO:0000256" key="1">
    <source>
        <dbReference type="ARBA" id="ARBA00008779"/>
    </source>
</evidence>
<name>A0A380WNV7_AMIAI</name>
<dbReference type="Pfam" id="PF00884">
    <property type="entry name" value="Sulfatase"/>
    <property type="match status" value="1"/>
</dbReference>
<comment type="similarity">
    <text evidence="1">Belongs to the sulfatase family.</text>
</comment>
<dbReference type="RefSeq" id="WP_115732518.1">
    <property type="nucleotide sequence ID" value="NZ_BAAAVY010000034.1"/>
</dbReference>
<dbReference type="PANTHER" id="PTHR42693">
    <property type="entry name" value="ARYLSULFATASE FAMILY MEMBER"/>
    <property type="match status" value="1"/>
</dbReference>
<dbReference type="Gene3D" id="3.30.1120.10">
    <property type="match status" value="1"/>
</dbReference>
<accession>A0A380WNV7</accession>
<evidence type="ECO:0000313" key="4">
    <source>
        <dbReference type="Proteomes" id="UP000254701"/>
    </source>
</evidence>
<organism evidence="3 4">
    <name type="scientific">Aminobacter aminovorans</name>
    <name type="common">Chelatobacter heintzii</name>
    <dbReference type="NCBI Taxonomy" id="83263"/>
    <lineage>
        <taxon>Bacteria</taxon>
        <taxon>Pseudomonadati</taxon>
        <taxon>Pseudomonadota</taxon>
        <taxon>Alphaproteobacteria</taxon>
        <taxon>Hyphomicrobiales</taxon>
        <taxon>Phyllobacteriaceae</taxon>
        <taxon>Aminobacter</taxon>
    </lineage>
</organism>
<dbReference type="InterPro" id="IPR050738">
    <property type="entry name" value="Sulfatase"/>
</dbReference>
<sequence>MSNDPVSGRIGRTYHESDSWFETRPRPAPGSPNVIYVILDDVGFADLGCFGSEIRTPNFDRLAQAGLRYSNFHTTTMCSPTRASLLTGRNHHAVGMRCLANFDFGYRNGRGSISHRAATVAEMLGSAGYANFAVGKWHVAQTDEITAVGPFDQWPLGRGFHRFYGFMNGSTDQYHPELVEDNHPVAQPKSPEDGYHLTADLVDKAMAMLGAHVSLAPETPFFLNLAFSSGHFPHQVPRAYMDRYDGVWDCGWDVIRQRRLERQKAMGLVPETTELPPDAPGVENWDLLSADRKKVAVRLQQAYAGFLEYTDEQLGRLLDLLETTGKLDDTLIVVISDNGASIDCGPEGTTNVLRRFNQIPESFERNLAEIDEIGGPRSNSNYSWGWAQASNTPLRLFKSFTHGGGVRDPMIVSWPRRIADKGSIRHQFHHVVDITPTVLEVCGVTAPDVYRGVAQMPVHGTSFAYTFDAPDADTRKDAQYFEMFGHRGIWHKGWKAVTKHRRGDDFELDDWELYKLDEDFNETRDLARENPAKLREMTERWWAEAGRYDVMPLDDREVRFRAKAKPDSIRSRSRYVFYPQLESIPSSAAPLTQDTSHRITAEVTIDQRSEGTLVSYGNNCSGYVLSLKDGRLNYSYNHVGEIMRLASAPLTAFGSISLGFEYRKTGLLKGIGALFVNGELQAGEREHQTLLRISLAPMFIGRSGLPPVCDGISGEFRFTGKLHRLVIELGDDREIVPPSGEID</sequence>
<dbReference type="AlphaFoldDB" id="A0A380WNV7"/>
<dbReference type="Gene3D" id="3.40.720.10">
    <property type="entry name" value="Alkaline Phosphatase, subunit A"/>
    <property type="match status" value="1"/>
</dbReference>
<protein>
    <submittedName>
        <fullName evidence="3">Arylsulfatase</fullName>
        <ecNumber evidence="3">3.1.6.1</ecNumber>
    </submittedName>
</protein>
<feature type="domain" description="Sulfatase N-terminal" evidence="2">
    <location>
        <begin position="32"/>
        <end position="444"/>
    </location>
</feature>
<reference evidence="3 4" key="1">
    <citation type="submission" date="2018-06" db="EMBL/GenBank/DDBJ databases">
        <authorList>
            <consortium name="Pathogen Informatics"/>
            <person name="Doyle S."/>
        </authorList>
    </citation>
    <scope>NUCLEOTIDE SEQUENCE [LARGE SCALE GENOMIC DNA]</scope>
    <source>
        <strain evidence="3 4">NCTC10684</strain>
    </source>
</reference>
<gene>
    <name evidence="3" type="primary">atsA_2</name>
    <name evidence="3" type="ORF">NCTC10684_03799</name>
</gene>
<dbReference type="EMBL" id="UFSM01000001">
    <property type="protein sequence ID" value="SUU90541.1"/>
    <property type="molecule type" value="Genomic_DNA"/>
</dbReference>
<dbReference type="GO" id="GO:0004065">
    <property type="term" value="F:arylsulfatase activity"/>
    <property type="evidence" value="ECO:0007669"/>
    <property type="project" value="UniProtKB-EC"/>
</dbReference>
<dbReference type="EC" id="3.1.6.1" evidence="3"/>
<dbReference type="SUPFAM" id="SSF53649">
    <property type="entry name" value="Alkaline phosphatase-like"/>
    <property type="match status" value="1"/>
</dbReference>
<evidence type="ECO:0000259" key="2">
    <source>
        <dbReference type="Pfam" id="PF00884"/>
    </source>
</evidence>
<dbReference type="InterPro" id="IPR017850">
    <property type="entry name" value="Alkaline_phosphatase_core_sf"/>
</dbReference>
<keyword evidence="3" id="KW-0378">Hydrolase</keyword>
<dbReference type="CDD" id="cd16025">
    <property type="entry name" value="PAS_like"/>
    <property type="match status" value="1"/>
</dbReference>
<dbReference type="InterPro" id="IPR000917">
    <property type="entry name" value="Sulfatase_N"/>
</dbReference>
<dbReference type="Proteomes" id="UP000254701">
    <property type="component" value="Unassembled WGS sequence"/>
</dbReference>
<evidence type="ECO:0000313" key="3">
    <source>
        <dbReference type="EMBL" id="SUU90541.1"/>
    </source>
</evidence>
<dbReference type="OrthoDB" id="9803751at2"/>